<organism evidence="7 8">
    <name type="scientific">Galdieria yellowstonensis</name>
    <dbReference type="NCBI Taxonomy" id="3028027"/>
    <lineage>
        <taxon>Eukaryota</taxon>
        <taxon>Rhodophyta</taxon>
        <taxon>Bangiophyceae</taxon>
        <taxon>Galdieriales</taxon>
        <taxon>Galdieriaceae</taxon>
        <taxon>Galdieria</taxon>
    </lineage>
</organism>
<accession>A0AAV9IJK2</accession>
<dbReference type="Proteomes" id="UP001300502">
    <property type="component" value="Unassembled WGS sequence"/>
</dbReference>
<dbReference type="EMBL" id="JANCYU010000052">
    <property type="protein sequence ID" value="KAK4527466.1"/>
    <property type="molecule type" value="Genomic_DNA"/>
</dbReference>
<evidence type="ECO:0000313" key="7">
    <source>
        <dbReference type="EMBL" id="KAK4527466.1"/>
    </source>
</evidence>
<dbReference type="FunFam" id="3.10.110.10:FF:000041">
    <property type="entry name" value="Ubiquitin-conjugating enzyme E2 T"/>
    <property type="match status" value="1"/>
</dbReference>
<keyword evidence="4" id="KW-0833">Ubl conjugation pathway</keyword>
<dbReference type="GO" id="GO:0005524">
    <property type="term" value="F:ATP binding"/>
    <property type="evidence" value="ECO:0007669"/>
    <property type="project" value="UniProtKB-KW"/>
</dbReference>
<name>A0AAV9IJK2_9RHOD</name>
<dbReference type="InterPro" id="IPR050113">
    <property type="entry name" value="Ub_conjugating_enzyme"/>
</dbReference>
<evidence type="ECO:0000256" key="4">
    <source>
        <dbReference type="ARBA" id="ARBA00022786"/>
    </source>
</evidence>
<comment type="caution">
    <text evidence="7">The sequence shown here is derived from an EMBL/GenBank/DDBJ whole genome shotgun (WGS) entry which is preliminary data.</text>
</comment>
<proteinExistence type="predicted"/>
<evidence type="ECO:0000256" key="5">
    <source>
        <dbReference type="ARBA" id="ARBA00022840"/>
    </source>
</evidence>
<keyword evidence="8" id="KW-1185">Reference proteome</keyword>
<dbReference type="GO" id="GO:0061631">
    <property type="term" value="F:ubiquitin conjugating enzyme activity"/>
    <property type="evidence" value="ECO:0007669"/>
    <property type="project" value="UniProtKB-EC"/>
</dbReference>
<dbReference type="SUPFAM" id="SSF54495">
    <property type="entry name" value="UBC-like"/>
    <property type="match status" value="1"/>
</dbReference>
<gene>
    <name evidence="7" type="ORF">GAYE_SCF40G5388</name>
</gene>
<dbReference type="EC" id="2.3.2.23" evidence="1"/>
<evidence type="ECO:0000256" key="3">
    <source>
        <dbReference type="ARBA" id="ARBA00022741"/>
    </source>
</evidence>
<sequence>MENAFQSAARTRVKKELEQLHSNPPTGIQVWTKNDSLHELEAEITGPENSPYEGGRFLLHIELSSRYPLEPPQVRFKTPVYHPNIDSSGRICFDALNLPPKGAWRPCLNISTLLVSIRLLLVEANPEDALMAEIAEEYRKNYSLFVKKAKDHTQQQALVYSCTNKH</sequence>
<dbReference type="Pfam" id="PF00179">
    <property type="entry name" value="UQ_con"/>
    <property type="match status" value="1"/>
</dbReference>
<protein>
    <recommendedName>
        <fullName evidence="1">E2 ubiquitin-conjugating enzyme</fullName>
        <ecNumber evidence="1">2.3.2.23</ecNumber>
    </recommendedName>
</protein>
<dbReference type="PROSITE" id="PS50127">
    <property type="entry name" value="UBC_2"/>
    <property type="match status" value="1"/>
</dbReference>
<evidence type="ECO:0000256" key="1">
    <source>
        <dbReference type="ARBA" id="ARBA00012486"/>
    </source>
</evidence>
<reference evidence="7 8" key="1">
    <citation type="submission" date="2022-07" db="EMBL/GenBank/DDBJ databases">
        <title>Genome-wide signatures of adaptation to extreme environments.</title>
        <authorList>
            <person name="Cho C.H."/>
            <person name="Yoon H.S."/>
        </authorList>
    </citation>
    <scope>NUCLEOTIDE SEQUENCE [LARGE SCALE GENOMIC DNA]</scope>
    <source>
        <strain evidence="7 8">108.79 E11</strain>
    </source>
</reference>
<keyword evidence="5" id="KW-0067">ATP-binding</keyword>
<dbReference type="SMART" id="SM00212">
    <property type="entry name" value="UBCc"/>
    <property type="match status" value="1"/>
</dbReference>
<dbReference type="InterPro" id="IPR016135">
    <property type="entry name" value="UBQ-conjugating_enzyme/RWD"/>
</dbReference>
<keyword evidence="3" id="KW-0547">Nucleotide-binding</keyword>
<feature type="domain" description="UBC core" evidence="6">
    <location>
        <begin position="8"/>
        <end position="158"/>
    </location>
</feature>
<dbReference type="AlphaFoldDB" id="A0AAV9IJK2"/>
<dbReference type="Gene3D" id="3.10.110.10">
    <property type="entry name" value="Ubiquitin Conjugating Enzyme"/>
    <property type="match status" value="1"/>
</dbReference>
<evidence type="ECO:0000313" key="8">
    <source>
        <dbReference type="Proteomes" id="UP001300502"/>
    </source>
</evidence>
<evidence type="ECO:0000259" key="6">
    <source>
        <dbReference type="PROSITE" id="PS50127"/>
    </source>
</evidence>
<dbReference type="InterPro" id="IPR000608">
    <property type="entry name" value="UBC"/>
</dbReference>
<evidence type="ECO:0000256" key="2">
    <source>
        <dbReference type="ARBA" id="ARBA00022679"/>
    </source>
</evidence>
<keyword evidence="2" id="KW-0808">Transferase</keyword>
<dbReference type="PANTHER" id="PTHR24067">
    <property type="entry name" value="UBIQUITIN-CONJUGATING ENZYME E2"/>
    <property type="match status" value="1"/>
</dbReference>
<dbReference type="CDD" id="cd23805">
    <property type="entry name" value="UBCc_UBE2T"/>
    <property type="match status" value="1"/>
</dbReference>